<gene>
    <name evidence="2" type="ORF">DdX_22085</name>
</gene>
<evidence type="ECO:0000313" key="3">
    <source>
        <dbReference type="Proteomes" id="UP001201812"/>
    </source>
</evidence>
<protein>
    <submittedName>
        <fullName evidence="2">Uncharacterized protein</fullName>
    </submittedName>
</protein>
<dbReference type="AlphaFoldDB" id="A0AAD4ME19"/>
<comment type="caution">
    <text evidence="2">The sequence shown here is derived from an EMBL/GenBank/DDBJ whole genome shotgun (WGS) entry which is preliminary data.</text>
</comment>
<evidence type="ECO:0000256" key="1">
    <source>
        <dbReference type="SAM" id="MobiDB-lite"/>
    </source>
</evidence>
<name>A0AAD4ME19_9BILA</name>
<dbReference type="EMBL" id="JAKKPZ010000994">
    <property type="protein sequence ID" value="KAI1691141.1"/>
    <property type="molecule type" value="Genomic_DNA"/>
</dbReference>
<dbReference type="Proteomes" id="UP001201812">
    <property type="component" value="Unassembled WGS sequence"/>
</dbReference>
<reference evidence="2" key="1">
    <citation type="submission" date="2022-01" db="EMBL/GenBank/DDBJ databases">
        <title>Genome Sequence Resource for Two Populations of Ditylenchus destructor, the Migratory Endoparasitic Phytonematode.</title>
        <authorList>
            <person name="Zhang H."/>
            <person name="Lin R."/>
            <person name="Xie B."/>
        </authorList>
    </citation>
    <scope>NUCLEOTIDE SEQUENCE</scope>
    <source>
        <strain evidence="2">BazhouSP</strain>
    </source>
</reference>
<proteinExistence type="predicted"/>
<evidence type="ECO:0000313" key="2">
    <source>
        <dbReference type="EMBL" id="KAI1691141.1"/>
    </source>
</evidence>
<accession>A0AAD4ME19</accession>
<feature type="compositionally biased region" description="Low complexity" evidence="1">
    <location>
        <begin position="1"/>
        <end position="18"/>
    </location>
</feature>
<keyword evidence="3" id="KW-1185">Reference proteome</keyword>
<feature type="region of interest" description="Disordered" evidence="1">
    <location>
        <begin position="1"/>
        <end position="21"/>
    </location>
</feature>
<sequence length="75" mass="8329">MASMATTSPTAGTPTAKTLGWDPNRFVMRGMDLGVGETDVRRWGVNGSADLRSDNHDLHLRGQYNQYRKKQFSTA</sequence>
<organism evidence="2 3">
    <name type="scientific">Ditylenchus destructor</name>
    <dbReference type="NCBI Taxonomy" id="166010"/>
    <lineage>
        <taxon>Eukaryota</taxon>
        <taxon>Metazoa</taxon>
        <taxon>Ecdysozoa</taxon>
        <taxon>Nematoda</taxon>
        <taxon>Chromadorea</taxon>
        <taxon>Rhabditida</taxon>
        <taxon>Tylenchina</taxon>
        <taxon>Tylenchomorpha</taxon>
        <taxon>Sphaerularioidea</taxon>
        <taxon>Anguinidae</taxon>
        <taxon>Anguininae</taxon>
        <taxon>Ditylenchus</taxon>
    </lineage>
</organism>